<keyword evidence="3" id="KW-1185">Reference proteome</keyword>
<sequence>MSDEKRAEKDILSRITELIGEEKALREQSEHRLTPDERSRMRSVATELDQCWDLLRQRRAQGEYGEEAPEARVRPASEVEGYWQ</sequence>
<gene>
    <name evidence="2" type="ORF">O4U47_20660</name>
</gene>
<dbReference type="InterPro" id="IPR020311">
    <property type="entry name" value="Uncharacterised_Rv0898c"/>
</dbReference>
<dbReference type="Proteomes" id="UP001165685">
    <property type="component" value="Unassembled WGS sequence"/>
</dbReference>
<protein>
    <submittedName>
        <fullName evidence="2">DUF2630 family protein</fullName>
    </submittedName>
</protein>
<reference evidence="2" key="1">
    <citation type="submission" date="2023-01" db="EMBL/GenBank/DDBJ databases">
        <title>Draft genome sequence of Nocardiopsis sp. LSu2-4 isolated from halophytes.</title>
        <authorList>
            <person name="Duangmal K."/>
            <person name="Chantavorakit T."/>
        </authorList>
    </citation>
    <scope>NUCLEOTIDE SEQUENCE</scope>
    <source>
        <strain evidence="2">LSu2-4</strain>
    </source>
</reference>
<dbReference type="RefSeq" id="WP_270679561.1">
    <property type="nucleotide sequence ID" value="NZ_JAQFWP010000043.1"/>
</dbReference>
<comment type="caution">
    <text evidence="2">The sequence shown here is derived from an EMBL/GenBank/DDBJ whole genome shotgun (WGS) entry which is preliminary data.</text>
</comment>
<dbReference type="EMBL" id="JAQFWP010000043">
    <property type="protein sequence ID" value="MDA2806929.1"/>
    <property type="molecule type" value="Genomic_DNA"/>
</dbReference>
<proteinExistence type="predicted"/>
<feature type="region of interest" description="Disordered" evidence="1">
    <location>
        <begin position="62"/>
        <end position="84"/>
    </location>
</feature>
<evidence type="ECO:0000313" key="2">
    <source>
        <dbReference type="EMBL" id="MDA2806929.1"/>
    </source>
</evidence>
<accession>A0ABT4TRN8</accession>
<name>A0ABT4TRN8_9ACTN</name>
<organism evidence="2 3">
    <name type="scientific">Nocardiopsis suaedae</name>
    <dbReference type="NCBI Taxonomy" id="3018444"/>
    <lineage>
        <taxon>Bacteria</taxon>
        <taxon>Bacillati</taxon>
        <taxon>Actinomycetota</taxon>
        <taxon>Actinomycetes</taxon>
        <taxon>Streptosporangiales</taxon>
        <taxon>Nocardiopsidaceae</taxon>
        <taxon>Nocardiopsis</taxon>
    </lineage>
</organism>
<dbReference type="Pfam" id="PF10944">
    <property type="entry name" value="DUF2630"/>
    <property type="match status" value="1"/>
</dbReference>
<evidence type="ECO:0000313" key="3">
    <source>
        <dbReference type="Proteomes" id="UP001165685"/>
    </source>
</evidence>
<evidence type="ECO:0000256" key="1">
    <source>
        <dbReference type="SAM" id="MobiDB-lite"/>
    </source>
</evidence>